<sequence>MMMKHDAVSPSAQRPIPGWTSLTVMAAALALTACSSTPLPSWNSTPISGQPAPGTVTTRPASGPSPVHIPGVSNSGVVSTPVESVPLQGSPLSGWQESAEVAARFPDPERSYTTPGLAAGRTTYTSNAELGQWLRQLATPGTSGTKTELVTAGTSQEGQPILALLLTRAASTSLHDLDQSQRPTVLLIGQQHGDEPAGSEALLALAQDLKQGPLASVLDKINVLVLPRANPDGAAAGRRTTANGLDMNRDHLLLQTPEAQALAKLSRNYRPVAVLDAHEFTVAGRYLEKFKGVQRYDALLQTPTTANVHEFIAKASTEWYLLPMQKALTEQGQSTNWYYTTTRNPQDLSLSMGGVRPDTGRNVNALKNAATMLIETRGVGIGRAHIQRRVHSQYVALSSALQTTAQRTKELEQVRTYANRDIASQACRGEFSLEAQQTTEKRRVIFIDPQTGEDMQQEVDWHSSVKLSPGPTRARPCGYWLAGNATDAVDKLRALGLQVLRVAEPGNLLADTYQELERNSAAKSDVLGPGNQSVERVKVGLERVAIDVPEGSYYVPLNQSLANVAIAALEPDTQSSFFANHIIPSLNDVARSMNNPSLVYEETE</sequence>
<feature type="active site" description="Proton donor/acceptor" evidence="7">
    <location>
        <position position="375"/>
    </location>
</feature>
<dbReference type="GO" id="GO:0006508">
    <property type="term" value="P:proteolysis"/>
    <property type="evidence" value="ECO:0007669"/>
    <property type="project" value="UniProtKB-KW"/>
</dbReference>
<evidence type="ECO:0000256" key="3">
    <source>
        <dbReference type="ARBA" id="ARBA00022670"/>
    </source>
</evidence>
<evidence type="ECO:0000256" key="8">
    <source>
        <dbReference type="SAM" id="MobiDB-lite"/>
    </source>
</evidence>
<keyword evidence="3" id="KW-0645">Protease</keyword>
<dbReference type="EMBL" id="CP058554">
    <property type="protein sequence ID" value="QMV73680.1"/>
    <property type="molecule type" value="Genomic_DNA"/>
</dbReference>
<dbReference type="Gene3D" id="3.40.630.10">
    <property type="entry name" value="Zn peptidases"/>
    <property type="match status" value="1"/>
</dbReference>
<feature type="region of interest" description="Disordered" evidence="8">
    <location>
        <begin position="42"/>
        <end position="75"/>
    </location>
</feature>
<evidence type="ECO:0000256" key="2">
    <source>
        <dbReference type="ARBA" id="ARBA00005988"/>
    </source>
</evidence>
<comment type="cofactor">
    <cofactor evidence="1">
        <name>Zn(2+)</name>
        <dbReference type="ChEBI" id="CHEBI:29105"/>
    </cofactor>
</comment>
<dbReference type="CDD" id="cd06242">
    <property type="entry name" value="M14-like"/>
    <property type="match status" value="1"/>
</dbReference>
<evidence type="ECO:0000259" key="9">
    <source>
        <dbReference type="PROSITE" id="PS52035"/>
    </source>
</evidence>
<evidence type="ECO:0000256" key="7">
    <source>
        <dbReference type="PROSITE-ProRule" id="PRU01379"/>
    </source>
</evidence>
<accession>A0A7G5EI55</accession>
<protein>
    <submittedName>
        <fullName evidence="10">Succinylglutamate desuccinylase/aspartoacylase family protein</fullName>
    </submittedName>
</protein>
<dbReference type="Proteomes" id="UP000515240">
    <property type="component" value="Chromosome"/>
</dbReference>
<dbReference type="SMART" id="SM00631">
    <property type="entry name" value="Zn_pept"/>
    <property type="match status" value="1"/>
</dbReference>
<dbReference type="AlphaFoldDB" id="A0A7G5EI55"/>
<dbReference type="GO" id="GO:0008270">
    <property type="term" value="F:zinc ion binding"/>
    <property type="evidence" value="ECO:0007669"/>
    <property type="project" value="InterPro"/>
</dbReference>
<dbReference type="GO" id="GO:0005615">
    <property type="term" value="C:extracellular space"/>
    <property type="evidence" value="ECO:0007669"/>
    <property type="project" value="TreeGrafter"/>
</dbReference>
<dbReference type="PROSITE" id="PS51257">
    <property type="entry name" value="PROKAR_LIPOPROTEIN"/>
    <property type="match status" value="1"/>
</dbReference>
<dbReference type="InterPro" id="IPR000834">
    <property type="entry name" value="Peptidase_M14"/>
</dbReference>
<dbReference type="Pfam" id="PF00246">
    <property type="entry name" value="Peptidase_M14"/>
    <property type="match status" value="1"/>
</dbReference>
<keyword evidence="5" id="KW-0862">Zinc</keyword>
<evidence type="ECO:0000256" key="5">
    <source>
        <dbReference type="ARBA" id="ARBA00022833"/>
    </source>
</evidence>
<feature type="domain" description="Peptidase M14" evidence="9">
    <location>
        <begin position="123"/>
        <end position="404"/>
    </location>
</feature>
<dbReference type="RefSeq" id="WP_182322598.1">
    <property type="nucleotide sequence ID" value="NZ_CP058554.1"/>
</dbReference>
<dbReference type="SUPFAM" id="SSF53187">
    <property type="entry name" value="Zn-dependent exopeptidases"/>
    <property type="match status" value="1"/>
</dbReference>
<dbReference type="PROSITE" id="PS52035">
    <property type="entry name" value="PEPTIDASE_M14"/>
    <property type="match status" value="1"/>
</dbReference>
<proteinExistence type="inferred from homology"/>
<dbReference type="KEGG" id="cpis:HS961_13065"/>
<evidence type="ECO:0000256" key="4">
    <source>
        <dbReference type="ARBA" id="ARBA00022801"/>
    </source>
</evidence>
<reference evidence="10 11" key="1">
    <citation type="journal article" date="2020" name="G3 (Bethesda)">
        <title>CeMbio - The Caenorhabditis elegans Microbiome Resource.</title>
        <authorList>
            <person name="Dirksen P."/>
            <person name="Assie A."/>
            <person name="Zimmermann J."/>
            <person name="Zhang F."/>
            <person name="Tietje A.M."/>
            <person name="Marsh S.A."/>
            <person name="Felix M.A."/>
            <person name="Shapira M."/>
            <person name="Kaleta C."/>
            <person name="Schulenburg H."/>
            <person name="Samuel B."/>
        </authorList>
    </citation>
    <scope>NUCLEOTIDE SEQUENCE [LARGE SCALE GENOMIC DNA]</scope>
    <source>
        <strain evidence="10 11">BIGb0172</strain>
    </source>
</reference>
<keyword evidence="6" id="KW-0482">Metalloprotease</keyword>
<evidence type="ECO:0000256" key="6">
    <source>
        <dbReference type="ARBA" id="ARBA00023049"/>
    </source>
</evidence>
<evidence type="ECO:0000313" key="10">
    <source>
        <dbReference type="EMBL" id="QMV73680.1"/>
    </source>
</evidence>
<comment type="similarity">
    <text evidence="2 7">Belongs to the peptidase M14 family.</text>
</comment>
<evidence type="ECO:0000256" key="1">
    <source>
        <dbReference type="ARBA" id="ARBA00001947"/>
    </source>
</evidence>
<dbReference type="GO" id="GO:0004181">
    <property type="term" value="F:metallocarboxypeptidase activity"/>
    <property type="evidence" value="ECO:0007669"/>
    <property type="project" value="InterPro"/>
</dbReference>
<organism evidence="10 11">
    <name type="scientific">Comamonas piscis</name>
    <dbReference type="NCBI Taxonomy" id="1562974"/>
    <lineage>
        <taxon>Bacteria</taxon>
        <taxon>Pseudomonadati</taxon>
        <taxon>Pseudomonadota</taxon>
        <taxon>Betaproteobacteria</taxon>
        <taxon>Burkholderiales</taxon>
        <taxon>Comamonadaceae</taxon>
        <taxon>Comamonas</taxon>
    </lineage>
</organism>
<dbReference type="PANTHER" id="PTHR11705">
    <property type="entry name" value="PROTEASE FAMILY M14 CARBOXYPEPTIDASE A,B"/>
    <property type="match status" value="1"/>
</dbReference>
<dbReference type="PANTHER" id="PTHR11705:SF143">
    <property type="entry name" value="SLL0236 PROTEIN"/>
    <property type="match status" value="1"/>
</dbReference>
<gene>
    <name evidence="10" type="ORF">HS961_13065</name>
</gene>
<evidence type="ECO:0000313" key="11">
    <source>
        <dbReference type="Proteomes" id="UP000515240"/>
    </source>
</evidence>
<keyword evidence="4" id="KW-0378">Hydrolase</keyword>
<keyword evidence="11" id="KW-1185">Reference proteome</keyword>
<name>A0A7G5EI55_9BURK</name>